<accession>A0A9R1W0Y9</accession>
<protein>
    <submittedName>
        <fullName evidence="3">Uncharacterized protein</fullName>
    </submittedName>
</protein>
<dbReference type="PANTHER" id="PTHR31929">
    <property type="entry name" value="SAUR-LIKE AUXIN-RESPONSIVE PROTEIN FAMILY-RELATED"/>
    <property type="match status" value="1"/>
</dbReference>
<evidence type="ECO:0000256" key="1">
    <source>
        <dbReference type="ARBA" id="ARBA00006974"/>
    </source>
</evidence>
<name>A0A9R1W0Y9_LACSA</name>
<sequence>MSEDSVSESLSDVRDESDDNVNETPVVSKSPDFMNDIRDKGGDDIVDIQDKIHLDFWNESEKKLRLGMLFENKDQTSRNNACNGKSIGMERAIGIPSILSSTHQKQSHEKWCVFDDENHRWGSLTTNVSESMNNVLQGARKLPIRIKALKFKESFQIMALKFLLKFEELFQIVALKFPVAFNVELMKIAKEEKNNDMMEKRRNTIESLKLVILLEMIFIVIMGIHRFPKILRGKLGIMPRYHSASATINDVPKGCITVYVGEGTNKRFIIPITYLEHPSFQTLLKLSEEEFGYDHPMGGLTLPCKEETFIELTHDIAEFVERR</sequence>
<organism evidence="3 4">
    <name type="scientific">Lactuca sativa</name>
    <name type="common">Garden lettuce</name>
    <dbReference type="NCBI Taxonomy" id="4236"/>
    <lineage>
        <taxon>Eukaryota</taxon>
        <taxon>Viridiplantae</taxon>
        <taxon>Streptophyta</taxon>
        <taxon>Embryophyta</taxon>
        <taxon>Tracheophyta</taxon>
        <taxon>Spermatophyta</taxon>
        <taxon>Magnoliopsida</taxon>
        <taxon>eudicotyledons</taxon>
        <taxon>Gunneridae</taxon>
        <taxon>Pentapetalae</taxon>
        <taxon>asterids</taxon>
        <taxon>campanulids</taxon>
        <taxon>Asterales</taxon>
        <taxon>Asteraceae</taxon>
        <taxon>Cichorioideae</taxon>
        <taxon>Cichorieae</taxon>
        <taxon>Lactucinae</taxon>
        <taxon>Lactuca</taxon>
    </lineage>
</organism>
<feature type="region of interest" description="Disordered" evidence="2">
    <location>
        <begin position="1"/>
        <end position="36"/>
    </location>
</feature>
<dbReference type="InterPro" id="IPR003676">
    <property type="entry name" value="SAUR_fam"/>
</dbReference>
<comment type="caution">
    <text evidence="3">The sequence shown here is derived from an EMBL/GenBank/DDBJ whole genome shotgun (WGS) entry which is preliminary data.</text>
</comment>
<gene>
    <name evidence="3" type="ORF">LSAT_V11C300119640</name>
</gene>
<dbReference type="AlphaFoldDB" id="A0A9R1W0Y9"/>
<proteinExistence type="inferred from homology"/>
<dbReference type="Pfam" id="PF02519">
    <property type="entry name" value="Auxin_inducible"/>
    <property type="match status" value="1"/>
</dbReference>
<evidence type="ECO:0000313" key="3">
    <source>
        <dbReference type="EMBL" id="KAJ0216305.1"/>
    </source>
</evidence>
<dbReference type="Proteomes" id="UP000235145">
    <property type="component" value="Unassembled WGS sequence"/>
</dbReference>
<reference evidence="3 4" key="1">
    <citation type="journal article" date="2017" name="Nat. Commun.">
        <title>Genome assembly with in vitro proximity ligation data and whole-genome triplication in lettuce.</title>
        <authorList>
            <person name="Reyes-Chin-Wo S."/>
            <person name="Wang Z."/>
            <person name="Yang X."/>
            <person name="Kozik A."/>
            <person name="Arikit S."/>
            <person name="Song C."/>
            <person name="Xia L."/>
            <person name="Froenicke L."/>
            <person name="Lavelle D.O."/>
            <person name="Truco M.J."/>
            <person name="Xia R."/>
            <person name="Zhu S."/>
            <person name="Xu C."/>
            <person name="Xu H."/>
            <person name="Xu X."/>
            <person name="Cox K."/>
            <person name="Korf I."/>
            <person name="Meyers B.C."/>
            <person name="Michelmore R.W."/>
        </authorList>
    </citation>
    <scope>NUCLEOTIDE SEQUENCE [LARGE SCALE GENOMIC DNA]</scope>
    <source>
        <strain evidence="4">cv. Salinas</strain>
        <tissue evidence="3">Seedlings</tissue>
    </source>
</reference>
<dbReference type="GO" id="GO:0009733">
    <property type="term" value="P:response to auxin"/>
    <property type="evidence" value="ECO:0007669"/>
    <property type="project" value="InterPro"/>
</dbReference>
<evidence type="ECO:0000256" key="2">
    <source>
        <dbReference type="SAM" id="MobiDB-lite"/>
    </source>
</evidence>
<keyword evidence="4" id="KW-1185">Reference proteome</keyword>
<comment type="similarity">
    <text evidence="1">Belongs to the ARG7 family.</text>
</comment>
<evidence type="ECO:0000313" key="4">
    <source>
        <dbReference type="Proteomes" id="UP000235145"/>
    </source>
</evidence>
<dbReference type="EMBL" id="NBSK02000003">
    <property type="protein sequence ID" value="KAJ0216305.1"/>
    <property type="molecule type" value="Genomic_DNA"/>
</dbReference>